<dbReference type="GeneID" id="62763640"/>
<name>A0ABM6TXQ2_FUSMR</name>
<accession>A0ABM6TXQ2</accession>
<dbReference type="Proteomes" id="UP000240258">
    <property type="component" value="Chromosome"/>
</dbReference>
<proteinExistence type="predicted"/>
<keyword evidence="2" id="KW-1185">Reference proteome</keyword>
<gene>
    <name evidence="1" type="ORF">C4N19_08880</name>
</gene>
<dbReference type="EMBL" id="CP028102">
    <property type="protein sequence ID" value="AVQ19203.1"/>
    <property type="molecule type" value="Genomic_DNA"/>
</dbReference>
<sequence>MPKRIFKAGNYGAKGNYTVENLKSWIGKEFSITAGHIGDWQKNGYPITAIPVAGTCKVTDVDENGYLIGEFNYNSFGESIKKQYPNLSIGIGSDGNPNHLAILGYAPPHLKDLDKSFSEFSQDLTSIEETQIIEFAEDDQAKIDEFTSYIKGVDASKIKLGNLFDVLWEKDSEKTAVDKLRGAGYTVEKTTEFNTDTLKNIASILNFDLVEKKKENLTQDEMYEKVRAEFTRDNEKKEVKEKFIKMFPPVMHSFIEFGIDKAFDEKEYSNIIEFSEGKKGTIANMLKDFSKEDGPFAHLFKNISSGIEFSEDKDPVQEAKELAESF</sequence>
<organism evidence="1 2">
    <name type="scientific">Fusobacterium mortiferum ATCC 9817</name>
    <dbReference type="NCBI Taxonomy" id="469616"/>
    <lineage>
        <taxon>Bacteria</taxon>
        <taxon>Fusobacteriati</taxon>
        <taxon>Fusobacteriota</taxon>
        <taxon>Fusobacteriia</taxon>
        <taxon>Fusobacteriales</taxon>
        <taxon>Fusobacteriaceae</taxon>
        <taxon>Fusobacterium</taxon>
    </lineage>
</organism>
<evidence type="ECO:0000313" key="2">
    <source>
        <dbReference type="Proteomes" id="UP000240258"/>
    </source>
</evidence>
<dbReference type="RefSeq" id="WP_106991837.1">
    <property type="nucleotide sequence ID" value="NZ_CP028102.1"/>
</dbReference>
<evidence type="ECO:0000313" key="1">
    <source>
        <dbReference type="EMBL" id="AVQ19203.1"/>
    </source>
</evidence>
<reference evidence="2" key="1">
    <citation type="journal article" date="2018" name="MSphere">
        <title>Fusobacterium Genomics Using MinION and Illumina Sequencing Enables Genome Completion and Correction.</title>
        <authorList>
            <person name="Todd S.M."/>
            <person name="Settlage R.E."/>
            <person name="Lahmers K.K."/>
            <person name="Slade D.J."/>
        </authorList>
    </citation>
    <scope>NUCLEOTIDE SEQUENCE [LARGE SCALE GENOMIC DNA]</scope>
    <source>
        <strain evidence="2">ATCC 9817</strain>
    </source>
</reference>
<protein>
    <submittedName>
        <fullName evidence="1">Uncharacterized protein</fullName>
    </submittedName>
</protein>